<protein>
    <submittedName>
        <fullName evidence="1">Uncharacterized protein</fullName>
    </submittedName>
</protein>
<evidence type="ECO:0000313" key="2">
    <source>
        <dbReference type="Proteomes" id="UP001160334"/>
    </source>
</evidence>
<reference evidence="1 2" key="1">
    <citation type="submission" date="2023-04" db="EMBL/GenBank/DDBJ databases">
        <title>Forest soil microbial communities from Buena Vista Peninsula, Colon Province, Panama.</title>
        <authorList>
            <person name="Bouskill N."/>
        </authorList>
    </citation>
    <scope>NUCLEOTIDE SEQUENCE [LARGE SCALE GENOMIC DNA]</scope>
    <source>
        <strain evidence="1 2">CFH S0262</strain>
    </source>
</reference>
<dbReference type="RefSeq" id="WP_280762578.1">
    <property type="nucleotide sequence ID" value="NZ_JARXVC010000013.1"/>
</dbReference>
<comment type="caution">
    <text evidence="1">The sequence shown here is derived from an EMBL/GenBank/DDBJ whole genome shotgun (WGS) entry which is preliminary data.</text>
</comment>
<dbReference type="EMBL" id="JARXVC010000013">
    <property type="protein sequence ID" value="MDH6283305.1"/>
    <property type="molecule type" value="Genomic_DNA"/>
</dbReference>
<evidence type="ECO:0000313" key="1">
    <source>
        <dbReference type="EMBL" id="MDH6283305.1"/>
    </source>
</evidence>
<gene>
    <name evidence="1" type="ORF">M2280_004548</name>
</gene>
<accession>A0ABT6MG57</accession>
<organism evidence="1 2">
    <name type="scientific">Prescottella agglutinans</name>
    <dbReference type="NCBI Taxonomy" id="1644129"/>
    <lineage>
        <taxon>Bacteria</taxon>
        <taxon>Bacillati</taxon>
        <taxon>Actinomycetota</taxon>
        <taxon>Actinomycetes</taxon>
        <taxon>Mycobacteriales</taxon>
        <taxon>Nocardiaceae</taxon>
        <taxon>Prescottella</taxon>
    </lineage>
</organism>
<dbReference type="Proteomes" id="UP001160334">
    <property type="component" value="Unassembled WGS sequence"/>
</dbReference>
<keyword evidence="2" id="KW-1185">Reference proteome</keyword>
<proteinExistence type="predicted"/>
<name>A0ABT6MG57_9NOCA</name>
<sequence>MSTPEVRALASFIDDVLPHDRSHWPPGWPGETEAALLDAVFSARATYGTPTSGVRRVIGNWRAHRDAELDDLSALAAFADSPDRLAEILGNRQRVPGNYTTKAEAAARTAAALVEAGIRDSSRIGDGRAAWEAIAAIPGLGATTWETFVLRLGLIGPTALDAVHQFVADALGADESSPTEAEALDLLAATADSASIDPAALLGAIWRYHRTRDRAPKSLSA</sequence>